<evidence type="ECO:0000313" key="8">
    <source>
        <dbReference type="EMBL" id="CUU00705.1"/>
    </source>
</evidence>
<keyword evidence="10" id="KW-1185">Reference proteome</keyword>
<comment type="caution">
    <text evidence="5">Lacks conserved residue(s) required for the propagation of feature annotation.</text>
</comment>
<dbReference type="EC" id="2.5.1.129" evidence="5"/>
<dbReference type="EMBL" id="FAOP01000001">
    <property type="protein sequence ID" value="CUU00705.1"/>
    <property type="molecule type" value="Genomic_DNA"/>
</dbReference>
<dbReference type="InterPro" id="IPR003382">
    <property type="entry name" value="Flavoprotein"/>
</dbReference>
<accession>A0A0S4MSG6</accession>
<dbReference type="GO" id="GO:0106141">
    <property type="term" value="F:flavin prenyltransferase activity"/>
    <property type="evidence" value="ECO:0007669"/>
    <property type="project" value="UniProtKB-EC"/>
</dbReference>
<evidence type="ECO:0000256" key="3">
    <source>
        <dbReference type="ARBA" id="ARBA00022643"/>
    </source>
</evidence>
<protein>
    <recommendedName>
        <fullName evidence="5">Flavin prenyltransferase UbiX</fullName>
        <ecNumber evidence="5">2.5.1.129</ecNumber>
    </recommendedName>
</protein>
<accession>A0A0P1P7S3</accession>
<dbReference type="Gene3D" id="3.40.50.1950">
    <property type="entry name" value="Flavin prenyltransferase-like"/>
    <property type="match status" value="1"/>
</dbReference>
<dbReference type="EMBL" id="CZVI01000007">
    <property type="protein sequence ID" value="CUS83748.1"/>
    <property type="molecule type" value="Genomic_DNA"/>
</dbReference>
<feature type="binding site" evidence="5">
    <location>
        <position position="185"/>
    </location>
    <ligand>
        <name>dimethylallyl phosphate</name>
        <dbReference type="ChEBI" id="CHEBI:88052"/>
    </ligand>
</feature>
<evidence type="ECO:0000313" key="7">
    <source>
        <dbReference type="EMBL" id="CUS83748.1"/>
    </source>
</evidence>
<evidence type="ECO:0000313" key="9">
    <source>
        <dbReference type="Proteomes" id="UP000182011"/>
    </source>
</evidence>
<comment type="catalytic activity">
    <reaction evidence="5">
        <text>dimethylallyl phosphate + FMNH2 = prenylated FMNH2 + phosphate</text>
        <dbReference type="Rhea" id="RHEA:37743"/>
        <dbReference type="ChEBI" id="CHEBI:43474"/>
        <dbReference type="ChEBI" id="CHEBI:57618"/>
        <dbReference type="ChEBI" id="CHEBI:87467"/>
        <dbReference type="ChEBI" id="CHEBI:88052"/>
        <dbReference type="EC" id="2.5.1.129"/>
    </reaction>
</comment>
<accession>A0A0P1MNC3</accession>
<gene>
    <name evidence="5" type="primary">ubiX</name>
    <name evidence="8" type="ORF">JGI4_00050</name>
    <name evidence="7" type="ORF">JGI8_00729</name>
</gene>
<dbReference type="Pfam" id="PF02441">
    <property type="entry name" value="Flavoprotein"/>
    <property type="match status" value="1"/>
</dbReference>
<evidence type="ECO:0000256" key="5">
    <source>
        <dbReference type="HAMAP-Rule" id="MF_01984"/>
    </source>
</evidence>
<evidence type="ECO:0000256" key="1">
    <source>
        <dbReference type="ARBA" id="ARBA00022602"/>
    </source>
</evidence>
<feature type="binding site" evidence="5">
    <location>
        <position position="39"/>
    </location>
    <ligand>
        <name>FMN</name>
        <dbReference type="ChEBI" id="CHEBI:58210"/>
    </ligand>
</feature>
<evidence type="ECO:0000313" key="10">
    <source>
        <dbReference type="Proteomes" id="UP000182200"/>
    </source>
</evidence>
<dbReference type="Proteomes" id="UP000182200">
    <property type="component" value="Unassembled WGS sequence"/>
</dbReference>
<dbReference type="NCBIfam" id="NF004685">
    <property type="entry name" value="PRK06029.1"/>
    <property type="match status" value="1"/>
</dbReference>
<dbReference type="Proteomes" id="UP000182011">
    <property type="component" value="Unassembled WGS sequence"/>
</dbReference>
<dbReference type="HAMAP" id="MF_01984">
    <property type="entry name" value="ubiX_pad"/>
    <property type="match status" value="1"/>
</dbReference>
<dbReference type="AlphaFoldDB" id="A0A0P1MNC3"/>
<evidence type="ECO:0000256" key="2">
    <source>
        <dbReference type="ARBA" id="ARBA00022630"/>
    </source>
</evidence>
<keyword evidence="2 5" id="KW-0285">Flavoprotein</keyword>
<accession>A0A0P1P2J1</accession>
<dbReference type="OrthoDB" id="9781577at2"/>
<comment type="function">
    <text evidence="5">Flavin prenyltransferase that catalyzes the synthesis of the prenylated FMN cofactor (prenyl-FMN) for 4-hydroxy-3-polyprenylbenzoic acid decarboxylase UbiD. The prenyltransferase is metal-independent and links a dimethylallyl moiety from dimethylallyl monophosphate (DMAP) to the flavin N5 and C6 atoms of FMN.</text>
</comment>
<name>A0A0P1MNC3_9BACT</name>
<feature type="binding site" evidence="5">
    <location>
        <position position="169"/>
    </location>
    <ligand>
        <name>dimethylallyl phosphate</name>
        <dbReference type="ChEBI" id="CHEBI:88052"/>
    </ligand>
</feature>
<dbReference type="RefSeq" id="WP_047133761.1">
    <property type="nucleotide sequence ID" value="NZ_CZVI01000007.1"/>
</dbReference>
<feature type="binding site" evidence="5">
    <location>
        <begin position="104"/>
        <end position="107"/>
    </location>
    <ligand>
        <name>FMN</name>
        <dbReference type="ChEBI" id="CHEBI:58210"/>
    </ligand>
</feature>
<keyword evidence="1 5" id="KW-0637">Prenyltransferase</keyword>
<keyword evidence="4 5" id="KW-0808">Transferase</keyword>
<dbReference type="InterPro" id="IPR036551">
    <property type="entry name" value="Flavin_trans-like"/>
</dbReference>
<accession>A0A0P1LQ52</accession>
<proteinExistence type="inferred from homology"/>
<comment type="similarity">
    <text evidence="5">Belongs to the UbiX/PAD1 family.</text>
</comment>
<reference evidence="8 9" key="2">
    <citation type="submission" date="2015-11" db="EMBL/GenBank/DDBJ databases">
        <authorList>
            <person name="Zhang Y."/>
            <person name="Guo Z."/>
        </authorList>
    </citation>
    <scope>NUCLEOTIDE SEQUENCE [LARGE SCALE GENOMIC DNA]</scope>
    <source>
        <strain evidence="8">JGI-4</strain>
    </source>
</reference>
<reference evidence="7 10" key="1">
    <citation type="submission" date="2015-11" db="EMBL/GenBank/DDBJ databases">
        <authorList>
            <person name="Varghese N."/>
        </authorList>
    </citation>
    <scope>NUCLEOTIDE SEQUENCE [LARGE SCALE GENOMIC DNA]</scope>
    <source>
        <strain evidence="7 10">JGI-8</strain>
    </source>
</reference>
<sequence>MSSKRRVIIGVTGASGGIYAVRTIRAFLIHGFEIHLIVSDYGNFVLKDECGIDLKNTEPMEVFSAMFGSDVGNGTIIKYNFRDLTARISSGSFETEGMVIVPCSVKTLSGVASGISSNLIERSADVCLKENRLLVLVFRETPLNLIHIQNMLTLAQAGAKILPASPAFYQKPKTFEDLADFIAGKVLSLFKVEHNLYKKWGEEE</sequence>
<accession>A0A0P1MDL7</accession>
<accession>A0A0P1L7S5</accession>
<accession>A0A0P1LTP0</accession>
<dbReference type="InterPro" id="IPR004507">
    <property type="entry name" value="UbiX-like"/>
</dbReference>
<accession>A0A0P1LW43</accession>
<feature type="binding site" evidence="5">
    <location>
        <begin position="13"/>
        <end position="15"/>
    </location>
    <ligand>
        <name>FMN</name>
        <dbReference type="ChEBI" id="CHEBI:58210"/>
    </ligand>
</feature>
<dbReference type="SUPFAM" id="SSF52507">
    <property type="entry name" value="Homo-oligomeric flavin-containing Cys decarboxylases, HFCD"/>
    <property type="match status" value="1"/>
</dbReference>
<accession>A0A0P1LZE0</accession>
<feature type="binding site" evidence="5">
    <location>
        <position position="139"/>
    </location>
    <ligand>
        <name>FMN</name>
        <dbReference type="ChEBI" id="CHEBI:58210"/>
    </ligand>
</feature>
<evidence type="ECO:0000259" key="6">
    <source>
        <dbReference type="Pfam" id="PF02441"/>
    </source>
</evidence>
<evidence type="ECO:0000256" key="4">
    <source>
        <dbReference type="ARBA" id="ARBA00022679"/>
    </source>
</evidence>
<accession>A0A0P1LQZ9</accession>
<feature type="domain" description="Flavoprotein" evidence="6">
    <location>
        <begin position="6"/>
        <end position="189"/>
    </location>
</feature>
<organism evidence="8 9">
    <name type="scientific">Candidatus Kryptonium thompsonii</name>
    <dbReference type="NCBI Taxonomy" id="1633631"/>
    <lineage>
        <taxon>Bacteria</taxon>
        <taxon>Pseudomonadati</taxon>
        <taxon>Candidatus Kryptoniota</taxon>
        <taxon>Candidatus Kryptonium</taxon>
    </lineage>
</organism>
<dbReference type="NCBIfam" id="TIGR00421">
    <property type="entry name" value="ubiX_pad"/>
    <property type="match status" value="1"/>
</dbReference>
<keyword evidence="3 5" id="KW-0288">FMN</keyword>
<dbReference type="STRING" id="1633631.GCA_001442925_00050"/>